<evidence type="ECO:0000259" key="4">
    <source>
        <dbReference type="Pfam" id="PF17853"/>
    </source>
</evidence>
<dbReference type="RefSeq" id="WP_112352362.1">
    <property type="nucleotide sequence ID" value="NZ_LS483452.1"/>
</dbReference>
<evidence type="ECO:0000256" key="1">
    <source>
        <dbReference type="ARBA" id="ARBA00006754"/>
    </source>
</evidence>
<dbReference type="Pfam" id="PF17853">
    <property type="entry name" value="GGDEF_2"/>
    <property type="match status" value="1"/>
</dbReference>
<sequence>MYFLDPSLAQQIVDRTMKIIGHNINVMNNRGIILGSGDPHRLDSTHEGALLAISQNRTVEINSATAANLHGVKAGINLPLHYKGEIIGVIGITGEPETLHNYGELLKMTAEMIVEQANSIEQAQWQYRQKEEFILQLIKSETGFSSQLKDWALQLNIDIDAPRVVAVIQVQGDEEQTSANSLLKKVLNLLENPSRGNLVAMTSMTELVILKPAFLDGNRWDPDLESQRIDQLLSRIPTEMNLRLKIALGHFFPNPADISRSYFTARETLTLGQQLRPHENKYLYEDFSLLVLLSGLRGDWRGDELITPYQVLIGADKNGQLRKTLTAYLQHFGDLQQCANALFIHRNTLRYRLDKIQQVTAINIQELDGLLQLYLGQVLISKIQHSEH</sequence>
<evidence type="ECO:0000313" key="6">
    <source>
        <dbReference type="Proteomes" id="UP000250123"/>
    </source>
</evidence>
<dbReference type="PANTHER" id="PTHR33744">
    <property type="entry name" value="CARBOHYDRATE DIACID REGULATOR"/>
    <property type="match status" value="1"/>
</dbReference>
<dbReference type="Gene3D" id="1.10.10.2840">
    <property type="entry name" value="PucR C-terminal helix-turn-helix domain"/>
    <property type="match status" value="1"/>
</dbReference>
<dbReference type="PANTHER" id="PTHR33744:SF15">
    <property type="entry name" value="CARBOHYDRATE DIACID REGULATOR"/>
    <property type="match status" value="1"/>
</dbReference>
<accession>A0A330M1D1</accession>
<dbReference type="InterPro" id="IPR042070">
    <property type="entry name" value="PucR_C-HTH_sf"/>
</dbReference>
<evidence type="ECO:0000259" key="2">
    <source>
        <dbReference type="Pfam" id="PF05651"/>
    </source>
</evidence>
<organism evidence="5 6">
    <name type="scientific">Shewanella benthica</name>
    <dbReference type="NCBI Taxonomy" id="43661"/>
    <lineage>
        <taxon>Bacteria</taxon>
        <taxon>Pseudomonadati</taxon>
        <taxon>Pseudomonadota</taxon>
        <taxon>Gammaproteobacteria</taxon>
        <taxon>Alteromonadales</taxon>
        <taxon>Shewanellaceae</taxon>
        <taxon>Shewanella</taxon>
    </lineage>
</organism>
<dbReference type="Pfam" id="PF05651">
    <property type="entry name" value="Diacid_rec"/>
    <property type="match status" value="1"/>
</dbReference>
<dbReference type="EMBL" id="LS483452">
    <property type="protein sequence ID" value="SQH76062.1"/>
    <property type="molecule type" value="Genomic_DNA"/>
</dbReference>
<dbReference type="InterPro" id="IPR008599">
    <property type="entry name" value="Diacid_rec"/>
</dbReference>
<dbReference type="InterPro" id="IPR041522">
    <property type="entry name" value="CdaR_GGDEF"/>
</dbReference>
<dbReference type="InterPro" id="IPR051448">
    <property type="entry name" value="CdaR-like_regulators"/>
</dbReference>
<reference evidence="6" key="1">
    <citation type="submission" date="2018-06" db="EMBL/GenBank/DDBJ databases">
        <authorList>
            <person name="Cea G.-C."/>
            <person name="William W."/>
        </authorList>
    </citation>
    <scope>NUCLEOTIDE SEQUENCE [LARGE SCALE GENOMIC DNA]</scope>
    <source>
        <strain evidence="6">DB21MT-2</strain>
    </source>
</reference>
<feature type="domain" description="Putative sugar diacid recognition" evidence="2">
    <location>
        <begin position="4"/>
        <end position="137"/>
    </location>
</feature>
<dbReference type="OrthoDB" id="9792148at2"/>
<feature type="domain" description="PucR C-terminal helix-turn-helix" evidence="3">
    <location>
        <begin position="321"/>
        <end position="375"/>
    </location>
</feature>
<dbReference type="InterPro" id="IPR025736">
    <property type="entry name" value="PucR_C-HTH_dom"/>
</dbReference>
<protein>
    <submittedName>
        <fullName evidence="5">Carbohydrate diacid regulator</fullName>
    </submittedName>
</protein>
<comment type="similarity">
    <text evidence="1">Belongs to the CdaR family.</text>
</comment>
<dbReference type="KEGG" id="sbk:SHEWBE_2096"/>
<feature type="domain" description="CdaR GGDEF-like" evidence="4">
    <location>
        <begin position="146"/>
        <end position="270"/>
    </location>
</feature>
<dbReference type="Proteomes" id="UP000250123">
    <property type="component" value="Chromosome SHEWBE"/>
</dbReference>
<dbReference type="AlphaFoldDB" id="A0A330M1D1"/>
<proteinExistence type="inferred from homology"/>
<name>A0A330M1D1_9GAMM</name>
<dbReference type="Pfam" id="PF13556">
    <property type="entry name" value="HTH_30"/>
    <property type="match status" value="1"/>
</dbReference>
<evidence type="ECO:0000259" key="3">
    <source>
        <dbReference type="Pfam" id="PF13556"/>
    </source>
</evidence>
<evidence type="ECO:0000313" key="5">
    <source>
        <dbReference type="EMBL" id="SQH76062.1"/>
    </source>
</evidence>
<gene>
    <name evidence="5" type="primary">cdaR</name>
    <name evidence="5" type="ORF">SHEWBE_2096</name>
</gene>